<dbReference type="Pfam" id="PF11515">
    <property type="entry name" value="Cul7"/>
    <property type="match status" value="1"/>
</dbReference>
<dbReference type="Pfam" id="PF23168">
    <property type="entry name" value="CUL7_CUL9_N"/>
    <property type="match status" value="1"/>
</dbReference>
<proteinExistence type="predicted"/>
<dbReference type="InterPro" id="IPR014722">
    <property type="entry name" value="Rib_uL2_dom2"/>
</dbReference>
<comment type="caution">
    <text evidence="9">The sequence shown here is derived from an EMBL/GenBank/DDBJ whole genome shotgun (WGS) entry which is preliminary data.</text>
</comment>
<dbReference type="EMBL" id="JAULJE010000010">
    <property type="protein sequence ID" value="KAK1338383.1"/>
    <property type="molecule type" value="Genomic_DNA"/>
</dbReference>
<dbReference type="SUPFAM" id="SSF63748">
    <property type="entry name" value="Tudor/PWWP/MBT"/>
    <property type="match status" value="1"/>
</dbReference>
<gene>
    <name evidence="9" type="ORF">QTO34_001499</name>
</gene>
<reference evidence="9" key="1">
    <citation type="submission" date="2023-06" db="EMBL/GenBank/DDBJ databases">
        <title>Reference genome for the Northern bat (Eptesicus nilssonii), a most northern bat species.</title>
        <authorList>
            <person name="Laine V.N."/>
            <person name="Pulliainen A.T."/>
            <person name="Lilley T.M."/>
        </authorList>
    </citation>
    <scope>NUCLEOTIDE SEQUENCE</scope>
    <source>
        <strain evidence="9">BLF_Eptnil</strain>
        <tissue evidence="9">Kidney</tissue>
    </source>
</reference>
<evidence type="ECO:0000256" key="1">
    <source>
        <dbReference type="ARBA" id="ARBA00004496"/>
    </source>
</evidence>
<dbReference type="PANTHER" id="PTHR22771">
    <property type="entry name" value="CULLIN AND GALACTOSE-BINDING DOMAIN-CONTAINING"/>
    <property type="match status" value="1"/>
</dbReference>
<dbReference type="InterPro" id="IPR021097">
    <property type="entry name" value="CPH_domain"/>
</dbReference>
<dbReference type="AlphaFoldDB" id="A0AA40LNN6"/>
<dbReference type="FunFam" id="2.30.30.30:FF:000015">
    <property type="entry name" value="E3 ubiquitin-protein ligase HERC2"/>
    <property type="match status" value="1"/>
</dbReference>
<dbReference type="PANTHER" id="PTHR22771:SF3">
    <property type="entry name" value="CULLIN-7"/>
    <property type="match status" value="1"/>
</dbReference>
<keyword evidence="2" id="KW-0963">Cytoplasm</keyword>
<protein>
    <recommendedName>
        <fullName evidence="11">Cullin-7</fullName>
    </recommendedName>
</protein>
<evidence type="ECO:0000256" key="4">
    <source>
        <dbReference type="ARBA" id="ARBA00022786"/>
    </source>
</evidence>
<feature type="region of interest" description="Disordered" evidence="5">
    <location>
        <begin position="30"/>
        <end position="49"/>
    </location>
</feature>
<feature type="domain" description="CPH" evidence="6">
    <location>
        <begin position="360"/>
        <end position="433"/>
    </location>
</feature>
<comment type="subcellular location">
    <subcellularLocation>
        <location evidence="1">Cytoplasm</location>
    </subcellularLocation>
</comment>
<evidence type="ECO:0000256" key="2">
    <source>
        <dbReference type="ARBA" id="ARBA00022490"/>
    </source>
</evidence>
<dbReference type="InterPro" id="IPR045093">
    <property type="entry name" value="Cullin"/>
</dbReference>
<feature type="compositionally biased region" description="Basic and acidic residues" evidence="5">
    <location>
        <begin position="594"/>
        <end position="603"/>
    </location>
</feature>
<evidence type="ECO:0000313" key="9">
    <source>
        <dbReference type="EMBL" id="KAK1338383.1"/>
    </source>
</evidence>
<organism evidence="9 10">
    <name type="scientific">Cnephaeus nilssonii</name>
    <name type="common">Northern bat</name>
    <name type="synonym">Eptesicus nilssonii</name>
    <dbReference type="NCBI Taxonomy" id="3371016"/>
    <lineage>
        <taxon>Eukaryota</taxon>
        <taxon>Metazoa</taxon>
        <taxon>Chordata</taxon>
        <taxon>Craniata</taxon>
        <taxon>Vertebrata</taxon>
        <taxon>Euteleostomi</taxon>
        <taxon>Mammalia</taxon>
        <taxon>Eutheria</taxon>
        <taxon>Laurasiatheria</taxon>
        <taxon>Chiroptera</taxon>
        <taxon>Yangochiroptera</taxon>
        <taxon>Vespertilionidae</taxon>
        <taxon>Cnephaeus</taxon>
    </lineage>
</organism>
<dbReference type="InterPro" id="IPR055486">
    <property type="entry name" value="CUL7/CUL9_N"/>
</dbReference>
<evidence type="ECO:0000259" key="6">
    <source>
        <dbReference type="Pfam" id="PF11515"/>
    </source>
</evidence>
<dbReference type="Gene3D" id="2.30.30.30">
    <property type="match status" value="1"/>
</dbReference>
<accession>A0AA40LNN6</accession>
<dbReference type="InterPro" id="IPR016024">
    <property type="entry name" value="ARM-type_fold"/>
</dbReference>
<evidence type="ECO:0000256" key="5">
    <source>
        <dbReference type="SAM" id="MobiDB-lite"/>
    </source>
</evidence>
<feature type="compositionally biased region" description="Polar residues" evidence="5">
    <location>
        <begin position="35"/>
        <end position="46"/>
    </location>
</feature>
<evidence type="ECO:0000259" key="7">
    <source>
        <dbReference type="Pfam" id="PF23168"/>
    </source>
</evidence>
<feature type="region of interest" description="Disordered" evidence="5">
    <location>
        <begin position="585"/>
        <end position="613"/>
    </location>
</feature>
<dbReference type="Pfam" id="PF24742">
    <property type="entry name" value="ARM_CUL7_CUL9"/>
    <property type="match status" value="1"/>
</dbReference>
<keyword evidence="10" id="KW-1185">Reference proteome</keyword>
<evidence type="ECO:0008006" key="11">
    <source>
        <dbReference type="Google" id="ProtNLM"/>
    </source>
</evidence>
<feature type="domain" description="CUL7/CUL9 N-terminal" evidence="7">
    <location>
        <begin position="7"/>
        <end position="36"/>
    </location>
</feature>
<evidence type="ECO:0000256" key="3">
    <source>
        <dbReference type="ARBA" id="ARBA00022553"/>
    </source>
</evidence>
<evidence type="ECO:0000259" key="8">
    <source>
        <dbReference type="Pfam" id="PF24742"/>
    </source>
</evidence>
<sequence length="836" mass="93367">MVGELRYREFRVPLGPGLHAYPDELIRQRVGHNGHPSTRSAGSSSGVGRMRKGALVKWTARLSTSCYGCPVTRSMPTATRCWARMAKLSGLPRRLPGRLGPWTNLCWRRWKTDVKSLIQRALRQLEECVGTIPPAPLLHTVHVLSAYASIEPLTGVFKDPRVLDLLMHMLSSPDYQIRWSAGRMIQALASHDAGTRTQILLSLSQQEAIEKHLDFDSRCALLALFAQATLSEHPMSFEGIQLPQVPGRLLFSLVKRYLHVTSLLDQLNDSAAEPGAQNSSAPEELSRERGRLELEFSMAMGTLISELVQAMRWDWASSRQGPLALSSCSIFQPQLADAGLGLPPTQAQSSLKRSTRFRPRSEFASGNTYALYVRDTLQPGMRVRMLDDYEEISAGDEGKFQQSNNGVPPVQVLWESTGRTYWVHWHMLEILGFEEDIEDMVEADEYRGAVGSGARGGALPSWRWKPMAELYAVPCVLPEDEDTEESEHLTQAEWWELLFFIKKLDGPDHQEVLQILQENLDGEVLDDEILAELAVPMELAQDLLLALPERLDDSALRDLLNCRVYRKYAPEALAGQPAHPSLLEAQAQPQEPADAARVEEKEPPTQCPRSPLRRLVEGCGPAGKIVLDLEQALSSEGAQESEVKSLLLLLRQQPQPFLALMQSLDTPAANRALHLAVLRILMRLVDFPEALLLPWHEAMDACMACLRSPDTDREVLQELIFFLHRLASVSRDYAVVLNQLGAEMPSPRPWKSTWGSWIWPRSCGTWWSSVRSTPSSTGNSPPTSWEAVSRWCWVRSKTTDEPTDPSTSPSLTCSSDICARAVTATPSHCPQAPVWK</sequence>
<name>A0AA40LNN6_CNENI</name>
<keyword evidence="4" id="KW-0833">Ubl conjugation pathway</keyword>
<dbReference type="GO" id="GO:0005794">
    <property type="term" value="C:Golgi apparatus"/>
    <property type="evidence" value="ECO:0007669"/>
    <property type="project" value="TreeGrafter"/>
</dbReference>
<evidence type="ECO:0000313" key="10">
    <source>
        <dbReference type="Proteomes" id="UP001177744"/>
    </source>
</evidence>
<dbReference type="SUPFAM" id="SSF48371">
    <property type="entry name" value="ARM repeat"/>
    <property type="match status" value="1"/>
</dbReference>
<dbReference type="InterPro" id="IPR056405">
    <property type="entry name" value="ARM_CUL7_CUL9"/>
</dbReference>
<dbReference type="Proteomes" id="UP001177744">
    <property type="component" value="Unassembled WGS sequence"/>
</dbReference>
<feature type="domain" description="CUL7/CUL9 ARM-repeats" evidence="8">
    <location>
        <begin position="606"/>
        <end position="742"/>
    </location>
</feature>
<keyword evidence="3" id="KW-0597">Phosphoprotein</keyword>